<dbReference type="Proteomes" id="UP001341281">
    <property type="component" value="Chromosome 01"/>
</dbReference>
<dbReference type="Pfam" id="PF00385">
    <property type="entry name" value="Chromo"/>
    <property type="match status" value="1"/>
</dbReference>
<keyword evidence="10" id="KW-0229">DNA integration</keyword>
<dbReference type="GO" id="GO:0015074">
    <property type="term" value="P:DNA integration"/>
    <property type="evidence" value="ECO:0007669"/>
    <property type="project" value="UniProtKB-KW"/>
</dbReference>
<evidence type="ECO:0000259" key="17">
    <source>
        <dbReference type="PROSITE" id="PS50994"/>
    </source>
</evidence>
<evidence type="ECO:0000256" key="10">
    <source>
        <dbReference type="ARBA" id="ARBA00022908"/>
    </source>
</evidence>
<dbReference type="PANTHER" id="PTHR37984">
    <property type="entry name" value="PROTEIN CBG26694"/>
    <property type="match status" value="1"/>
</dbReference>
<dbReference type="Pfam" id="PF17921">
    <property type="entry name" value="Integrase_H2C2"/>
    <property type="match status" value="1"/>
</dbReference>
<evidence type="ECO:0000256" key="15">
    <source>
        <dbReference type="ARBA" id="ARBA00023268"/>
    </source>
</evidence>
<dbReference type="InterPro" id="IPR043502">
    <property type="entry name" value="DNA/RNA_pol_sf"/>
</dbReference>
<dbReference type="InterPro" id="IPR001584">
    <property type="entry name" value="Integrase_cat-core"/>
</dbReference>
<keyword evidence="14" id="KW-0233">DNA recombination</keyword>
<evidence type="ECO:0000256" key="3">
    <source>
        <dbReference type="ARBA" id="ARBA00022695"/>
    </source>
</evidence>
<dbReference type="EMBL" id="CP144745">
    <property type="protein sequence ID" value="WVZ51461.1"/>
    <property type="molecule type" value="Genomic_DNA"/>
</dbReference>
<keyword evidence="4" id="KW-0540">Nuclease</keyword>
<dbReference type="Pfam" id="PF17919">
    <property type="entry name" value="RT_RNaseH_2"/>
    <property type="match status" value="1"/>
</dbReference>
<dbReference type="GO" id="GO:0006310">
    <property type="term" value="P:DNA recombination"/>
    <property type="evidence" value="ECO:0007669"/>
    <property type="project" value="UniProtKB-KW"/>
</dbReference>
<dbReference type="SUPFAM" id="SSF50630">
    <property type="entry name" value="Acid proteases"/>
    <property type="match status" value="1"/>
</dbReference>
<dbReference type="Gene3D" id="2.40.70.10">
    <property type="entry name" value="Acid Proteases"/>
    <property type="match status" value="1"/>
</dbReference>
<dbReference type="Pfam" id="PF00078">
    <property type="entry name" value="RVT_1"/>
    <property type="match status" value="1"/>
</dbReference>
<organism evidence="18 19">
    <name type="scientific">Paspalum notatum var. saurae</name>
    <dbReference type="NCBI Taxonomy" id="547442"/>
    <lineage>
        <taxon>Eukaryota</taxon>
        <taxon>Viridiplantae</taxon>
        <taxon>Streptophyta</taxon>
        <taxon>Embryophyta</taxon>
        <taxon>Tracheophyta</taxon>
        <taxon>Spermatophyta</taxon>
        <taxon>Magnoliopsida</taxon>
        <taxon>Liliopsida</taxon>
        <taxon>Poales</taxon>
        <taxon>Poaceae</taxon>
        <taxon>PACMAD clade</taxon>
        <taxon>Panicoideae</taxon>
        <taxon>Andropogonodae</taxon>
        <taxon>Paspaleae</taxon>
        <taxon>Paspalinae</taxon>
        <taxon>Paspalum</taxon>
    </lineage>
</organism>
<evidence type="ECO:0008006" key="20">
    <source>
        <dbReference type="Google" id="ProtNLM"/>
    </source>
</evidence>
<keyword evidence="19" id="KW-1185">Reference proteome</keyword>
<dbReference type="SUPFAM" id="SSF56672">
    <property type="entry name" value="DNA/RNA polymerases"/>
    <property type="match status" value="1"/>
</dbReference>
<dbReference type="InterPro" id="IPR050951">
    <property type="entry name" value="Retrovirus_Pol_polyprotein"/>
</dbReference>
<keyword evidence="7" id="KW-0255">Endonuclease</keyword>
<dbReference type="PANTHER" id="PTHR37984:SF5">
    <property type="entry name" value="PROTEIN NYNRIN-LIKE"/>
    <property type="match status" value="1"/>
</dbReference>
<dbReference type="Gene3D" id="3.10.10.10">
    <property type="entry name" value="HIV Type 1 Reverse Transcriptase, subunit A, domain 1"/>
    <property type="match status" value="1"/>
</dbReference>
<reference evidence="18 19" key="1">
    <citation type="submission" date="2024-02" db="EMBL/GenBank/DDBJ databases">
        <title>High-quality chromosome-scale genome assembly of Pensacola bahiagrass (Paspalum notatum Flugge var. saurae).</title>
        <authorList>
            <person name="Vega J.M."/>
            <person name="Podio M."/>
            <person name="Orjuela J."/>
            <person name="Siena L.A."/>
            <person name="Pessino S.C."/>
            <person name="Combes M.C."/>
            <person name="Mariac C."/>
            <person name="Albertini E."/>
            <person name="Pupilli F."/>
            <person name="Ortiz J.P.A."/>
            <person name="Leblanc O."/>
        </authorList>
    </citation>
    <scope>NUCLEOTIDE SEQUENCE [LARGE SCALE GENOMIC DNA]</scope>
    <source>
        <strain evidence="18">R1</strain>
        <tissue evidence="18">Leaf</tissue>
    </source>
</reference>
<dbReference type="CDD" id="cd01647">
    <property type="entry name" value="RT_LTR"/>
    <property type="match status" value="1"/>
</dbReference>
<keyword evidence="9" id="KW-0460">Magnesium</keyword>
<keyword evidence="1" id="KW-0645">Protease</keyword>
<name>A0AAQ3PK31_PASNO</name>
<dbReference type="InterPro" id="IPR000477">
    <property type="entry name" value="RT_dom"/>
</dbReference>
<dbReference type="PROSITE" id="PS50878">
    <property type="entry name" value="RT_POL"/>
    <property type="match status" value="1"/>
</dbReference>
<evidence type="ECO:0000256" key="7">
    <source>
        <dbReference type="ARBA" id="ARBA00022759"/>
    </source>
</evidence>
<keyword evidence="12" id="KW-0239">DNA-directed DNA polymerase</keyword>
<dbReference type="GO" id="GO:0004519">
    <property type="term" value="F:endonuclease activity"/>
    <property type="evidence" value="ECO:0007669"/>
    <property type="project" value="UniProtKB-KW"/>
</dbReference>
<gene>
    <name evidence="18" type="ORF">U9M48_002607</name>
</gene>
<dbReference type="SUPFAM" id="SSF54160">
    <property type="entry name" value="Chromo domain-like"/>
    <property type="match status" value="1"/>
</dbReference>
<evidence type="ECO:0000256" key="1">
    <source>
        <dbReference type="ARBA" id="ARBA00022670"/>
    </source>
</evidence>
<dbReference type="InterPro" id="IPR012337">
    <property type="entry name" value="RNaseH-like_sf"/>
</dbReference>
<keyword evidence="3" id="KW-0548">Nucleotidyltransferase</keyword>
<dbReference type="InterPro" id="IPR041588">
    <property type="entry name" value="Integrase_H2C2"/>
</dbReference>
<keyword evidence="8" id="KW-0378">Hydrolase</keyword>
<evidence type="ECO:0000256" key="2">
    <source>
        <dbReference type="ARBA" id="ARBA00022679"/>
    </source>
</evidence>
<keyword evidence="11" id="KW-0695">RNA-directed DNA polymerase</keyword>
<protein>
    <recommendedName>
        <fullName evidence="20">Reverse transcriptase</fullName>
    </recommendedName>
</protein>
<dbReference type="InterPro" id="IPR016197">
    <property type="entry name" value="Chromo-like_dom_sf"/>
</dbReference>
<dbReference type="Pfam" id="PF24626">
    <property type="entry name" value="SH3_Tf2-1"/>
    <property type="match status" value="1"/>
</dbReference>
<dbReference type="InterPro" id="IPR041577">
    <property type="entry name" value="RT_RNaseH_2"/>
</dbReference>
<dbReference type="FunFam" id="3.10.10.10:FF:000007">
    <property type="entry name" value="Retrovirus-related Pol polyprotein from transposon 17.6-like Protein"/>
    <property type="match status" value="1"/>
</dbReference>
<dbReference type="CDD" id="cd09274">
    <property type="entry name" value="RNase_HI_RT_Ty3"/>
    <property type="match status" value="1"/>
</dbReference>
<evidence type="ECO:0000256" key="11">
    <source>
        <dbReference type="ARBA" id="ARBA00022918"/>
    </source>
</evidence>
<dbReference type="Gene3D" id="3.30.70.270">
    <property type="match status" value="2"/>
</dbReference>
<dbReference type="CDD" id="cd00303">
    <property type="entry name" value="retropepsin_like"/>
    <property type="match status" value="1"/>
</dbReference>
<dbReference type="Gene3D" id="1.10.340.70">
    <property type="match status" value="1"/>
</dbReference>
<evidence type="ECO:0000313" key="18">
    <source>
        <dbReference type="EMBL" id="WVZ51461.1"/>
    </source>
</evidence>
<dbReference type="InterPro" id="IPR056924">
    <property type="entry name" value="SH3_Tf2-1"/>
</dbReference>
<evidence type="ECO:0000256" key="6">
    <source>
        <dbReference type="ARBA" id="ARBA00022750"/>
    </source>
</evidence>
<dbReference type="GO" id="GO:0003964">
    <property type="term" value="F:RNA-directed DNA polymerase activity"/>
    <property type="evidence" value="ECO:0007669"/>
    <property type="project" value="UniProtKB-KW"/>
</dbReference>
<evidence type="ECO:0000256" key="4">
    <source>
        <dbReference type="ARBA" id="ARBA00022722"/>
    </source>
</evidence>
<dbReference type="InterPro" id="IPR021109">
    <property type="entry name" value="Peptidase_aspartic_dom_sf"/>
</dbReference>
<evidence type="ECO:0000256" key="9">
    <source>
        <dbReference type="ARBA" id="ARBA00022842"/>
    </source>
</evidence>
<evidence type="ECO:0000259" key="16">
    <source>
        <dbReference type="PROSITE" id="PS50878"/>
    </source>
</evidence>
<dbReference type="GO" id="GO:0046872">
    <property type="term" value="F:metal ion binding"/>
    <property type="evidence" value="ECO:0007669"/>
    <property type="project" value="UniProtKB-KW"/>
</dbReference>
<feature type="domain" description="Integrase catalytic" evidence="17">
    <location>
        <begin position="771"/>
        <end position="924"/>
    </location>
</feature>
<evidence type="ECO:0000256" key="13">
    <source>
        <dbReference type="ARBA" id="ARBA00023125"/>
    </source>
</evidence>
<dbReference type="GO" id="GO:0003677">
    <property type="term" value="F:DNA binding"/>
    <property type="evidence" value="ECO:0007669"/>
    <property type="project" value="UniProtKB-KW"/>
</dbReference>
<keyword evidence="15" id="KW-0511">Multifunctional enzyme</keyword>
<keyword evidence="5" id="KW-0479">Metal-binding</keyword>
<keyword evidence="2" id="KW-0808">Transferase</keyword>
<evidence type="ECO:0000256" key="14">
    <source>
        <dbReference type="ARBA" id="ARBA00023172"/>
    </source>
</evidence>
<evidence type="ECO:0000256" key="12">
    <source>
        <dbReference type="ARBA" id="ARBA00022932"/>
    </source>
</evidence>
<dbReference type="FunFam" id="3.30.70.270:FF:000020">
    <property type="entry name" value="Transposon Tf2-6 polyprotein-like Protein"/>
    <property type="match status" value="1"/>
</dbReference>
<dbReference type="GO" id="GO:0004190">
    <property type="term" value="F:aspartic-type endopeptidase activity"/>
    <property type="evidence" value="ECO:0007669"/>
    <property type="project" value="UniProtKB-KW"/>
</dbReference>
<dbReference type="PROSITE" id="PS50994">
    <property type="entry name" value="INTEGRASE"/>
    <property type="match status" value="1"/>
</dbReference>
<dbReference type="GO" id="GO:0003887">
    <property type="term" value="F:DNA-directed DNA polymerase activity"/>
    <property type="evidence" value="ECO:0007669"/>
    <property type="project" value="UniProtKB-KW"/>
</dbReference>
<dbReference type="AlphaFoldDB" id="A0AAQ3PK31"/>
<evidence type="ECO:0000256" key="8">
    <source>
        <dbReference type="ARBA" id="ARBA00022801"/>
    </source>
</evidence>
<dbReference type="InterPro" id="IPR036397">
    <property type="entry name" value="RNaseH_sf"/>
</dbReference>
<dbReference type="Gene3D" id="3.30.420.10">
    <property type="entry name" value="Ribonuclease H-like superfamily/Ribonuclease H"/>
    <property type="match status" value="1"/>
</dbReference>
<proteinExistence type="predicted"/>
<evidence type="ECO:0000256" key="5">
    <source>
        <dbReference type="ARBA" id="ARBA00022723"/>
    </source>
</evidence>
<dbReference type="InterPro" id="IPR043128">
    <property type="entry name" value="Rev_trsase/Diguanyl_cyclase"/>
</dbReference>
<dbReference type="Pfam" id="PF08284">
    <property type="entry name" value="RVP_2"/>
    <property type="match status" value="1"/>
</dbReference>
<keyword evidence="13" id="KW-0238">DNA-binding</keyword>
<evidence type="ECO:0000313" key="19">
    <source>
        <dbReference type="Proteomes" id="UP001341281"/>
    </source>
</evidence>
<dbReference type="InterPro" id="IPR023780">
    <property type="entry name" value="Chromo_domain"/>
</dbReference>
<accession>A0AAQ3PK31</accession>
<feature type="domain" description="Reverse transcriptase" evidence="16">
    <location>
        <begin position="264"/>
        <end position="443"/>
    </location>
</feature>
<dbReference type="SUPFAM" id="SSF53098">
    <property type="entry name" value="Ribonuclease H-like"/>
    <property type="match status" value="1"/>
</dbReference>
<sequence>MEVHLTDEVLTQLAMEDTLAEEFCTLSLNAISGTDQGPCMKLRALVNNKVMLLLVDSGSSHSFVNANFIQHTSCELTQVAPTKVQLANGTEMISDQIANDIDWWCQGHTFHTPMRVLPLGSYDAILGYDWLAAHSPMNCDWNNRTMTFMHHNDSVTLEGVPPPKMQLSTMHVEQLVKWSKGIDIWAYALVQTEAPSDNSPAPEVISTLLDEFSDVFATPTTLPPHRVHDHTIPLLPGAVPVNSKPYRYSPLHKDEIERQVKVLLEQGWIVHSSSPFASPVLLVQKKDGSWHMCVDYRRLNAITVKNRFPIPLVEEILDELAGTTYFTKLDFTADYHQVRMAPQDEHKTAFKTHHGHYHFRVMPFGLTNAPATFQCFMNDILSPFLRKFVMVFMDDILVYSSTLEEHVEHLRAVLSQLRNHQFFLKPSKCSFACSHIEYLGHIISQEGVATDPFKTAAMQDWPVPASATDLRGFLGLTGYYRRFIKGYGVLARPLTNLLKKNSFQWSPQADAAFVALKQAMQTAPVLALPNFQEIFIVETDACALGIGAVLMQNDRPIAFLSKALGEKQRQLSIYEKEFLAVIMTVEKWRSYLQRNEFIIRTDHRSLTYLTEQNLHSELQRKAMARLMGLHFRVVYRKGKENVDADVLSRVAHLFALQAVSVVQPVWLQEVLNSYAADAHAQQLLAQLAVSSPDSNGFELVDGLIKHKGLIWIALRTKIIAALHSSPIGGHSGTKATYYRLKKLFGWKGLRSDVDEFVKQSKHELVHSPGLLQPLPIPDGAWKDITMDFIEGLPKSQNCTSILVVVDRFTKVAHFIPLHHPFTAKDIARYFLDNVVKLHGVPISIVTDRDRIFLSTKLVSSTAYHPQTDGQSEIVNQCLEMYLRCAIYASPRDWKAWLSLAELWYNSSHHSSLGCSPFKALYGFDPNVGILPDTAQHATSSVQEFIQDRKIHLESLKLHLAAAKNKMKMYADKGLLLKLQPYAQTSVVNRPFPKLAFKYFGPYTVVERVGTAAYRLQLLAGALIHPVFHVSQLKPFTPDHTPVFSDITKFIELDKADVVPEAILDHRLVKKGNQAVPRVLIKWTNIPAAFATWEDYYVVKERFPTAIAWGQATPQGGGTVRTDKEGDV</sequence>
<keyword evidence="6" id="KW-0064">Aspartyl protease</keyword>
<dbReference type="GO" id="GO:0006508">
    <property type="term" value="P:proteolysis"/>
    <property type="evidence" value="ECO:0007669"/>
    <property type="project" value="UniProtKB-KW"/>
</dbReference>